<dbReference type="EMBL" id="FQXZ01000009">
    <property type="protein sequence ID" value="SHH95663.1"/>
    <property type="molecule type" value="Genomic_DNA"/>
</dbReference>
<proteinExistence type="predicted"/>
<organism evidence="1 2">
    <name type="scientific">Vibrio aerogenes CECT 7868</name>
    <dbReference type="NCBI Taxonomy" id="1216006"/>
    <lineage>
        <taxon>Bacteria</taxon>
        <taxon>Pseudomonadati</taxon>
        <taxon>Pseudomonadota</taxon>
        <taxon>Gammaproteobacteria</taxon>
        <taxon>Vibrionales</taxon>
        <taxon>Vibrionaceae</taxon>
        <taxon>Vibrio</taxon>
    </lineage>
</organism>
<dbReference type="Proteomes" id="UP000184608">
    <property type="component" value="Unassembled WGS sequence"/>
</dbReference>
<accession>A0A1M5X8X6</accession>
<sequence length="61" mass="6754">MAHPVQPIEEAPKAIQLAVDLIYLLEANEVDPVTALEALQIVRHDLERKITAAAPEKTIKQ</sequence>
<protein>
    <recommendedName>
        <fullName evidence="3">Primosomal protein</fullName>
    </recommendedName>
</protein>
<dbReference type="NCBIfam" id="NF008266">
    <property type="entry name" value="PRK11038.1"/>
    <property type="match status" value="1"/>
</dbReference>
<dbReference type="AlphaFoldDB" id="A0A1M5X8X6"/>
<dbReference type="InterPro" id="IPR019630">
    <property type="entry name" value="DUF2496_YbaM-rel"/>
</dbReference>
<keyword evidence="2" id="KW-1185">Reference proteome</keyword>
<reference evidence="1 2" key="1">
    <citation type="submission" date="2016-11" db="EMBL/GenBank/DDBJ databases">
        <authorList>
            <person name="Jaros S."/>
            <person name="Januszkiewicz K."/>
            <person name="Wedrychowicz H."/>
        </authorList>
    </citation>
    <scope>NUCLEOTIDE SEQUENCE [LARGE SCALE GENOMIC DNA]</scope>
    <source>
        <strain evidence="1 2">CECT 7868</strain>
    </source>
</reference>
<evidence type="ECO:0000313" key="2">
    <source>
        <dbReference type="Proteomes" id="UP000184608"/>
    </source>
</evidence>
<evidence type="ECO:0008006" key="3">
    <source>
        <dbReference type="Google" id="ProtNLM"/>
    </source>
</evidence>
<gene>
    <name evidence="1" type="ORF">VA7868_01017</name>
</gene>
<dbReference type="Pfam" id="PF10689">
    <property type="entry name" value="DUF2496"/>
    <property type="match status" value="1"/>
</dbReference>
<dbReference type="STRING" id="1216006.VA7868_01017"/>
<name>A0A1M5X8X6_9VIBR</name>
<evidence type="ECO:0000313" key="1">
    <source>
        <dbReference type="EMBL" id="SHH95663.1"/>
    </source>
</evidence>